<dbReference type="SUPFAM" id="SSF53850">
    <property type="entry name" value="Periplasmic binding protein-like II"/>
    <property type="match status" value="1"/>
</dbReference>
<evidence type="ECO:0000313" key="7">
    <source>
        <dbReference type="Proteomes" id="UP000198824"/>
    </source>
</evidence>
<dbReference type="Pfam" id="PF03466">
    <property type="entry name" value="LysR_substrate"/>
    <property type="match status" value="1"/>
</dbReference>
<organism evidence="6 7">
    <name type="scientific">Sphingomonas jatrophae</name>
    <dbReference type="NCBI Taxonomy" id="1166337"/>
    <lineage>
        <taxon>Bacteria</taxon>
        <taxon>Pseudomonadati</taxon>
        <taxon>Pseudomonadota</taxon>
        <taxon>Alphaproteobacteria</taxon>
        <taxon>Sphingomonadales</taxon>
        <taxon>Sphingomonadaceae</taxon>
        <taxon>Sphingomonas</taxon>
    </lineage>
</organism>
<feature type="domain" description="HTH lysR-type" evidence="5">
    <location>
        <begin position="5"/>
        <end position="62"/>
    </location>
</feature>
<dbReference type="InterPro" id="IPR005119">
    <property type="entry name" value="LysR_subst-bd"/>
</dbReference>
<dbReference type="Pfam" id="PF00126">
    <property type="entry name" value="HTH_1"/>
    <property type="match status" value="1"/>
</dbReference>
<keyword evidence="3 6" id="KW-0238">DNA-binding</keyword>
<accession>A0A1I6JGQ6</accession>
<dbReference type="PANTHER" id="PTHR30537">
    <property type="entry name" value="HTH-TYPE TRANSCRIPTIONAL REGULATOR"/>
    <property type="match status" value="1"/>
</dbReference>
<evidence type="ECO:0000313" key="6">
    <source>
        <dbReference type="EMBL" id="SFR78143.1"/>
    </source>
</evidence>
<evidence type="ECO:0000256" key="2">
    <source>
        <dbReference type="ARBA" id="ARBA00023015"/>
    </source>
</evidence>
<gene>
    <name evidence="6" type="ORF">SAMN05192580_0250</name>
</gene>
<dbReference type="GO" id="GO:0043565">
    <property type="term" value="F:sequence-specific DNA binding"/>
    <property type="evidence" value="ECO:0007669"/>
    <property type="project" value="TreeGrafter"/>
</dbReference>
<comment type="similarity">
    <text evidence="1">Belongs to the LysR transcriptional regulatory family.</text>
</comment>
<keyword evidence="2" id="KW-0805">Transcription regulation</keyword>
<dbReference type="PROSITE" id="PS50931">
    <property type="entry name" value="HTH_LYSR"/>
    <property type="match status" value="1"/>
</dbReference>
<keyword evidence="4" id="KW-0804">Transcription</keyword>
<dbReference type="SUPFAM" id="SSF46785">
    <property type="entry name" value="Winged helix' DNA-binding domain"/>
    <property type="match status" value="1"/>
</dbReference>
<dbReference type="RefSeq" id="WP_093309552.1">
    <property type="nucleotide sequence ID" value="NZ_FOZG01000001.1"/>
</dbReference>
<dbReference type="EMBL" id="FOZG01000001">
    <property type="protein sequence ID" value="SFR78143.1"/>
    <property type="molecule type" value="Genomic_DNA"/>
</dbReference>
<dbReference type="InterPro" id="IPR058163">
    <property type="entry name" value="LysR-type_TF_proteobact-type"/>
</dbReference>
<dbReference type="PANTHER" id="PTHR30537:SF5">
    <property type="entry name" value="HTH-TYPE TRANSCRIPTIONAL ACTIVATOR TTDR-RELATED"/>
    <property type="match status" value="1"/>
</dbReference>
<dbReference type="InterPro" id="IPR036388">
    <property type="entry name" value="WH-like_DNA-bd_sf"/>
</dbReference>
<evidence type="ECO:0000256" key="4">
    <source>
        <dbReference type="ARBA" id="ARBA00023163"/>
    </source>
</evidence>
<dbReference type="GO" id="GO:0006351">
    <property type="term" value="P:DNA-templated transcription"/>
    <property type="evidence" value="ECO:0007669"/>
    <property type="project" value="TreeGrafter"/>
</dbReference>
<evidence type="ECO:0000256" key="1">
    <source>
        <dbReference type="ARBA" id="ARBA00009437"/>
    </source>
</evidence>
<protein>
    <submittedName>
        <fullName evidence="6">DNA-binding transcriptional regulator, LysR family</fullName>
    </submittedName>
</protein>
<sequence length="309" mass="33725">MPHLPDLEAWAVFARVAEQSSFAGAARTLGLSKATVSKAVARLEARLGTPLIHRTSRRLALTDAGRLALEPAQRMLAAGEAAEDSLADCGERPRGQVRLAAPMSFGIAHLGPVLAEFLAEYPDISVDLRLSDARTDLIGEGIDLALRIGVLEDSSLKARRLFTVRAPLVAAPSWIERHGRPAHPRDLERCPAIIYTHVAQPTRWRFLHPDEGEAVIEVSGRMRVDNGDVVMPALLAGIGMARQPEFLAWEALRDGRLEELLPEWSFPVPGGLHLVSPPGSIRPARVQALAEWLAKAFLRKPWAYAEGPE</sequence>
<dbReference type="Gene3D" id="3.40.190.290">
    <property type="match status" value="1"/>
</dbReference>
<evidence type="ECO:0000259" key="5">
    <source>
        <dbReference type="PROSITE" id="PS50931"/>
    </source>
</evidence>
<dbReference type="FunFam" id="1.10.10.10:FF:000001">
    <property type="entry name" value="LysR family transcriptional regulator"/>
    <property type="match status" value="1"/>
</dbReference>
<dbReference type="InterPro" id="IPR036390">
    <property type="entry name" value="WH_DNA-bd_sf"/>
</dbReference>
<dbReference type="Gene3D" id="1.10.10.10">
    <property type="entry name" value="Winged helix-like DNA-binding domain superfamily/Winged helix DNA-binding domain"/>
    <property type="match status" value="1"/>
</dbReference>
<dbReference type="GO" id="GO:0003700">
    <property type="term" value="F:DNA-binding transcription factor activity"/>
    <property type="evidence" value="ECO:0007669"/>
    <property type="project" value="InterPro"/>
</dbReference>
<reference evidence="6 7" key="1">
    <citation type="submission" date="2016-10" db="EMBL/GenBank/DDBJ databases">
        <authorList>
            <person name="de Groot N.N."/>
        </authorList>
    </citation>
    <scope>NUCLEOTIDE SEQUENCE [LARGE SCALE GENOMIC DNA]</scope>
    <source>
        <strain evidence="6 7">S5-249</strain>
    </source>
</reference>
<dbReference type="OrthoDB" id="9812435at2"/>
<dbReference type="Proteomes" id="UP000198824">
    <property type="component" value="Unassembled WGS sequence"/>
</dbReference>
<dbReference type="STRING" id="1166337.SAMN05192580_0250"/>
<name>A0A1I6JGQ6_9SPHN</name>
<dbReference type="AlphaFoldDB" id="A0A1I6JGQ6"/>
<dbReference type="CDD" id="cd08422">
    <property type="entry name" value="PBP2_CrgA_like"/>
    <property type="match status" value="1"/>
</dbReference>
<proteinExistence type="inferred from homology"/>
<evidence type="ECO:0000256" key="3">
    <source>
        <dbReference type="ARBA" id="ARBA00023125"/>
    </source>
</evidence>
<keyword evidence="7" id="KW-1185">Reference proteome</keyword>
<dbReference type="InterPro" id="IPR000847">
    <property type="entry name" value="LysR_HTH_N"/>
</dbReference>